<sequence>MQLSVLAVNDSQIMDQKGLIGVDMGGRNLCAAWMVSFGGTCMLLKDESELGNLLESVGRNIGRWWRFWGSRLHKVGLCRDAYQVALER</sequence>
<gene>
    <name evidence="1" type="ORF">KC19_7G168800</name>
</gene>
<comment type="caution">
    <text evidence="1">The sequence shown here is derived from an EMBL/GenBank/DDBJ whole genome shotgun (WGS) entry which is preliminary data.</text>
</comment>
<accession>A0A8T0HAI7</accession>
<dbReference type="EMBL" id="CM026428">
    <property type="protein sequence ID" value="KAG0567875.1"/>
    <property type="molecule type" value="Genomic_DNA"/>
</dbReference>
<protein>
    <submittedName>
        <fullName evidence="1">Uncharacterized protein</fullName>
    </submittedName>
</protein>
<proteinExistence type="predicted"/>
<name>A0A8T0HAI7_CERPU</name>
<organism evidence="1 2">
    <name type="scientific">Ceratodon purpureus</name>
    <name type="common">Fire moss</name>
    <name type="synonym">Dicranum purpureum</name>
    <dbReference type="NCBI Taxonomy" id="3225"/>
    <lineage>
        <taxon>Eukaryota</taxon>
        <taxon>Viridiplantae</taxon>
        <taxon>Streptophyta</taxon>
        <taxon>Embryophyta</taxon>
        <taxon>Bryophyta</taxon>
        <taxon>Bryophytina</taxon>
        <taxon>Bryopsida</taxon>
        <taxon>Dicranidae</taxon>
        <taxon>Pseudoditrichales</taxon>
        <taxon>Ditrichaceae</taxon>
        <taxon>Ceratodon</taxon>
    </lineage>
</organism>
<evidence type="ECO:0000313" key="1">
    <source>
        <dbReference type="EMBL" id="KAG0567875.1"/>
    </source>
</evidence>
<reference evidence="1" key="1">
    <citation type="submission" date="2020-06" db="EMBL/GenBank/DDBJ databases">
        <title>WGS assembly of Ceratodon purpureus strain R40.</title>
        <authorList>
            <person name="Carey S.B."/>
            <person name="Jenkins J."/>
            <person name="Shu S."/>
            <person name="Lovell J.T."/>
            <person name="Sreedasyam A."/>
            <person name="Maumus F."/>
            <person name="Tiley G.P."/>
            <person name="Fernandez-Pozo N."/>
            <person name="Barry K."/>
            <person name="Chen C."/>
            <person name="Wang M."/>
            <person name="Lipzen A."/>
            <person name="Daum C."/>
            <person name="Saski C.A."/>
            <person name="Payton A.C."/>
            <person name="Mcbreen J.C."/>
            <person name="Conrad R.E."/>
            <person name="Kollar L.M."/>
            <person name="Olsson S."/>
            <person name="Huttunen S."/>
            <person name="Landis J.B."/>
            <person name="Wickett N.J."/>
            <person name="Johnson M.G."/>
            <person name="Rensing S.A."/>
            <person name="Grimwood J."/>
            <person name="Schmutz J."/>
            <person name="Mcdaniel S.F."/>
        </authorList>
    </citation>
    <scope>NUCLEOTIDE SEQUENCE</scope>
    <source>
        <strain evidence="1">R40</strain>
    </source>
</reference>
<keyword evidence="2" id="KW-1185">Reference proteome</keyword>
<dbReference type="Proteomes" id="UP000822688">
    <property type="component" value="Chromosome 7"/>
</dbReference>
<evidence type="ECO:0000313" key="2">
    <source>
        <dbReference type="Proteomes" id="UP000822688"/>
    </source>
</evidence>
<dbReference type="AlphaFoldDB" id="A0A8T0HAI7"/>